<dbReference type="EMBL" id="JBIMSP010000045">
    <property type="protein sequence ID" value="MFH5244548.1"/>
    <property type="molecule type" value="Genomic_DNA"/>
</dbReference>
<dbReference type="RefSeq" id="WP_395116904.1">
    <property type="nucleotide sequence ID" value="NZ_JBIMSN010000082.1"/>
</dbReference>
<protein>
    <submittedName>
        <fullName evidence="3">Uncharacterized protein</fullName>
    </submittedName>
</protein>
<organism evidence="3 5">
    <name type="scientific">Antrihabitans spumae</name>
    <dbReference type="NCBI Taxonomy" id="3373370"/>
    <lineage>
        <taxon>Bacteria</taxon>
        <taxon>Bacillati</taxon>
        <taxon>Actinomycetota</taxon>
        <taxon>Actinomycetes</taxon>
        <taxon>Mycobacteriales</taxon>
        <taxon>Nocardiaceae</taxon>
        <taxon>Antrihabitans</taxon>
    </lineage>
</organism>
<evidence type="ECO:0000313" key="6">
    <source>
        <dbReference type="Proteomes" id="UP001609219"/>
    </source>
</evidence>
<evidence type="ECO:0000313" key="3">
    <source>
        <dbReference type="EMBL" id="MFH5244548.1"/>
    </source>
</evidence>
<dbReference type="Proteomes" id="UP001609176">
    <property type="component" value="Unassembled WGS sequence"/>
</dbReference>
<keyword evidence="6" id="KW-1185">Reference proteome</keyword>
<dbReference type="Proteomes" id="UP001609219">
    <property type="component" value="Unassembled WGS sequence"/>
</dbReference>
<reference evidence="4 5" key="1">
    <citation type="submission" date="2024-10" db="EMBL/GenBank/DDBJ databases">
        <authorList>
            <person name="Riesco R."/>
        </authorList>
    </citation>
    <scope>NUCLEOTIDE SEQUENCE [LARGE SCALE GENOMIC DNA]</scope>
    <source>
        <strain evidence="3 5">NCIMB 15448</strain>
        <strain evidence="1 4">NCIMB 15449</strain>
        <strain evidence="2 6">NCIMB 15450</strain>
    </source>
</reference>
<gene>
    <name evidence="3" type="ORF">ACHIPV_22130</name>
    <name evidence="1" type="ORF">ACHIPZ_22070</name>
    <name evidence="2" type="ORF">ACHIRB_18740</name>
</gene>
<accession>A0ABW7KQ08</accession>
<dbReference type="EMBL" id="JBIMSN010000082">
    <property type="protein sequence ID" value="MFH5230588.1"/>
    <property type="molecule type" value="Genomic_DNA"/>
</dbReference>
<evidence type="ECO:0000313" key="2">
    <source>
        <dbReference type="EMBL" id="MFH5230588.1"/>
    </source>
</evidence>
<evidence type="ECO:0000313" key="4">
    <source>
        <dbReference type="Proteomes" id="UP001609175"/>
    </source>
</evidence>
<sequence length="70" mass="8089">MTTFDAARYQTIDYGVMAPRTARRSWRDVARSVRDYFRPTGFMGSSNPMDRDAAREFADIIAMSRRAPHN</sequence>
<name>A0ABW7KQ08_9NOCA</name>
<dbReference type="Proteomes" id="UP001609175">
    <property type="component" value="Unassembled WGS sequence"/>
</dbReference>
<proteinExistence type="predicted"/>
<comment type="caution">
    <text evidence="3">The sequence shown here is derived from an EMBL/GenBank/DDBJ whole genome shotgun (WGS) entry which is preliminary data.</text>
</comment>
<dbReference type="EMBL" id="JBIMSO010000066">
    <property type="protein sequence ID" value="MFH5210869.1"/>
    <property type="molecule type" value="Genomic_DNA"/>
</dbReference>
<evidence type="ECO:0000313" key="1">
    <source>
        <dbReference type="EMBL" id="MFH5210869.1"/>
    </source>
</evidence>
<evidence type="ECO:0000313" key="5">
    <source>
        <dbReference type="Proteomes" id="UP001609176"/>
    </source>
</evidence>